<keyword evidence="1" id="KW-0732">Signal</keyword>
<protein>
    <submittedName>
        <fullName evidence="2">Uncharacterized protein</fullName>
    </submittedName>
</protein>
<dbReference type="Proteomes" id="UP000001312">
    <property type="component" value="Unassembled WGS sequence"/>
</dbReference>
<proteinExistence type="predicted"/>
<dbReference type="KEGG" id="ssl:SS1G_01734"/>
<evidence type="ECO:0000313" key="3">
    <source>
        <dbReference type="Proteomes" id="UP000001312"/>
    </source>
</evidence>
<sequence>MLKLCVSISSRLIMCVLSLALTYKYVEMSSLSHNQKYDKKRKEPHFREVPHDDLKPQNTKALTVRCTIIDAEIYDFDRNLKPVPCKSALHNFLSSFPSQEPNQNTHMFKSYPGTRSPWRLRRFAGVQNVVIRLTPMAKRGRPQNVCYVLIMVRSIHAGGKNTERSSKELLGSAAKTSGVVIGLFHGCHEVNDKVSHNAVGRACRLTRKGGTAFSLSCSTLEWRTSPFFLSYNKSSYSLNQCRYE</sequence>
<dbReference type="HOGENOM" id="CLU_1138578_0_0_1"/>
<reference evidence="3" key="1">
    <citation type="journal article" date="2011" name="PLoS Genet.">
        <title>Genomic analysis of the necrotrophic fungal pathogens Sclerotinia sclerotiorum and Botrytis cinerea.</title>
        <authorList>
            <person name="Amselem J."/>
            <person name="Cuomo C.A."/>
            <person name="van Kan J.A."/>
            <person name="Viaud M."/>
            <person name="Benito E.P."/>
            <person name="Couloux A."/>
            <person name="Coutinho P.M."/>
            <person name="de Vries R.P."/>
            <person name="Dyer P.S."/>
            <person name="Fillinger S."/>
            <person name="Fournier E."/>
            <person name="Gout L."/>
            <person name="Hahn M."/>
            <person name="Kohn L."/>
            <person name="Lapalu N."/>
            <person name="Plummer K.M."/>
            <person name="Pradier J.M."/>
            <person name="Quevillon E."/>
            <person name="Sharon A."/>
            <person name="Simon A."/>
            <person name="ten Have A."/>
            <person name="Tudzynski B."/>
            <person name="Tudzynski P."/>
            <person name="Wincker P."/>
            <person name="Andrew M."/>
            <person name="Anthouard V."/>
            <person name="Beever R.E."/>
            <person name="Beffa R."/>
            <person name="Benoit I."/>
            <person name="Bouzid O."/>
            <person name="Brault B."/>
            <person name="Chen Z."/>
            <person name="Choquer M."/>
            <person name="Collemare J."/>
            <person name="Cotton P."/>
            <person name="Danchin E.G."/>
            <person name="Da Silva C."/>
            <person name="Gautier A."/>
            <person name="Giraud C."/>
            <person name="Giraud T."/>
            <person name="Gonzalez C."/>
            <person name="Grossetete S."/>
            <person name="Guldener U."/>
            <person name="Henrissat B."/>
            <person name="Howlett B.J."/>
            <person name="Kodira C."/>
            <person name="Kretschmer M."/>
            <person name="Lappartient A."/>
            <person name="Leroch M."/>
            <person name="Levis C."/>
            <person name="Mauceli E."/>
            <person name="Neuveglise C."/>
            <person name="Oeser B."/>
            <person name="Pearson M."/>
            <person name="Poulain J."/>
            <person name="Poussereau N."/>
            <person name="Quesneville H."/>
            <person name="Rascle C."/>
            <person name="Schumacher J."/>
            <person name="Segurens B."/>
            <person name="Sexton A."/>
            <person name="Silva E."/>
            <person name="Sirven C."/>
            <person name="Soanes D.M."/>
            <person name="Talbot N.J."/>
            <person name="Templeton M."/>
            <person name="Yandava C."/>
            <person name="Yarden O."/>
            <person name="Zeng Q."/>
            <person name="Rollins J.A."/>
            <person name="Lebrun M.H."/>
            <person name="Dickman M."/>
        </authorList>
    </citation>
    <scope>NUCLEOTIDE SEQUENCE [LARGE SCALE GENOMIC DNA]</scope>
    <source>
        <strain evidence="3">ATCC 18683 / 1980 / Ss-1</strain>
    </source>
</reference>
<organism evidence="2 3">
    <name type="scientific">Sclerotinia sclerotiorum (strain ATCC 18683 / 1980 / Ss-1)</name>
    <name type="common">White mold</name>
    <name type="synonym">Whetzelinia sclerotiorum</name>
    <dbReference type="NCBI Taxonomy" id="665079"/>
    <lineage>
        <taxon>Eukaryota</taxon>
        <taxon>Fungi</taxon>
        <taxon>Dikarya</taxon>
        <taxon>Ascomycota</taxon>
        <taxon>Pezizomycotina</taxon>
        <taxon>Leotiomycetes</taxon>
        <taxon>Helotiales</taxon>
        <taxon>Sclerotiniaceae</taxon>
        <taxon>Sclerotinia</taxon>
    </lineage>
</organism>
<feature type="chain" id="PRO_5002705925" evidence="1">
    <location>
        <begin position="29"/>
        <end position="244"/>
    </location>
</feature>
<gene>
    <name evidence="2" type="ORF">SS1G_01734</name>
</gene>
<name>A7E8V6_SCLS1</name>
<keyword evidence="3" id="KW-1185">Reference proteome</keyword>
<feature type="signal peptide" evidence="1">
    <location>
        <begin position="1"/>
        <end position="28"/>
    </location>
</feature>
<accession>A7E8V6</accession>
<dbReference type="EMBL" id="CH476622">
    <property type="protein sequence ID" value="EDN96808.1"/>
    <property type="molecule type" value="Genomic_DNA"/>
</dbReference>
<dbReference type="GeneID" id="5493405"/>
<evidence type="ECO:0000256" key="1">
    <source>
        <dbReference type="SAM" id="SignalP"/>
    </source>
</evidence>
<dbReference type="AlphaFoldDB" id="A7E8V6"/>
<dbReference type="RefSeq" id="XP_001597540.1">
    <property type="nucleotide sequence ID" value="XM_001597490.1"/>
</dbReference>
<evidence type="ECO:0000313" key="2">
    <source>
        <dbReference type="EMBL" id="EDN96808.1"/>
    </source>
</evidence>
<dbReference type="InParanoid" id="A7E8V6"/>